<dbReference type="SUPFAM" id="SSF53623">
    <property type="entry name" value="MurD-like peptide ligases, catalytic domain"/>
    <property type="match status" value="1"/>
</dbReference>
<dbReference type="Proteomes" id="UP001296967">
    <property type="component" value="Unassembled WGS sequence"/>
</dbReference>
<organism evidence="6 7">
    <name type="scientific">Halochromatium salexigens</name>
    <name type="common">Chromatium salexigens</name>
    <dbReference type="NCBI Taxonomy" id="49447"/>
    <lineage>
        <taxon>Bacteria</taxon>
        <taxon>Pseudomonadati</taxon>
        <taxon>Pseudomonadota</taxon>
        <taxon>Gammaproteobacteria</taxon>
        <taxon>Chromatiales</taxon>
        <taxon>Chromatiaceae</taxon>
        <taxon>Halochromatium</taxon>
    </lineage>
</organism>
<dbReference type="GO" id="GO:0009252">
    <property type="term" value="P:peptidoglycan biosynthetic process"/>
    <property type="evidence" value="ECO:0007669"/>
    <property type="project" value="UniProtKB-KW"/>
</dbReference>
<name>A0AAJ0UEF3_HALSE</name>
<dbReference type="InterPro" id="IPR004101">
    <property type="entry name" value="Mur_ligase_C"/>
</dbReference>
<dbReference type="InterPro" id="IPR036615">
    <property type="entry name" value="Mur_ligase_C_dom_sf"/>
</dbReference>
<feature type="compositionally biased region" description="Polar residues" evidence="3">
    <location>
        <begin position="364"/>
        <end position="374"/>
    </location>
</feature>
<dbReference type="PANTHER" id="PTHR23135:SF4">
    <property type="entry name" value="UDP-N-ACETYLMURAMOYL-L-ALANYL-D-GLUTAMATE--2,6-DIAMINOPIMELATE LIGASE MURE HOMOLOG, CHLOROPLASTIC"/>
    <property type="match status" value="1"/>
</dbReference>
<comment type="caution">
    <text evidence="6">The sequence shown here is derived from an EMBL/GenBank/DDBJ whole genome shotgun (WGS) entry which is preliminary data.</text>
</comment>
<feature type="region of interest" description="Disordered" evidence="3">
    <location>
        <begin position="320"/>
        <end position="376"/>
    </location>
</feature>
<dbReference type="GO" id="GO:0005524">
    <property type="term" value="F:ATP binding"/>
    <property type="evidence" value="ECO:0007669"/>
    <property type="project" value="InterPro"/>
</dbReference>
<evidence type="ECO:0000259" key="5">
    <source>
        <dbReference type="Pfam" id="PF08245"/>
    </source>
</evidence>
<dbReference type="InterPro" id="IPR005761">
    <property type="entry name" value="UDP-N-AcMur-Glu-dNH2Pim_ligase"/>
</dbReference>
<dbReference type="InterPro" id="IPR013221">
    <property type="entry name" value="Mur_ligase_cen"/>
</dbReference>
<dbReference type="EMBL" id="NHSF01000030">
    <property type="protein sequence ID" value="MBK5929922.1"/>
    <property type="molecule type" value="Genomic_DNA"/>
</dbReference>
<evidence type="ECO:0000256" key="3">
    <source>
        <dbReference type="SAM" id="MobiDB-lite"/>
    </source>
</evidence>
<keyword evidence="2" id="KW-0133">Cell shape</keyword>
<accession>A0AAJ0UEF3</accession>
<dbReference type="GO" id="GO:0051301">
    <property type="term" value="P:cell division"/>
    <property type="evidence" value="ECO:0007669"/>
    <property type="project" value="UniProtKB-KW"/>
</dbReference>
<keyword evidence="2" id="KW-0132">Cell division</keyword>
<protein>
    <submittedName>
        <fullName evidence="6">Uncharacterized protein</fullName>
    </submittedName>
</protein>
<dbReference type="RefSeq" id="WP_201244336.1">
    <property type="nucleotide sequence ID" value="NZ_NHSF01000030.1"/>
</dbReference>
<feature type="domain" description="Mur ligase central" evidence="5">
    <location>
        <begin position="168"/>
        <end position="290"/>
    </location>
</feature>
<evidence type="ECO:0000256" key="2">
    <source>
        <dbReference type="RuleBase" id="RU004135"/>
    </source>
</evidence>
<dbReference type="Pfam" id="PF02875">
    <property type="entry name" value="Mur_ligase_C"/>
    <property type="match status" value="1"/>
</dbReference>
<dbReference type="PANTHER" id="PTHR23135">
    <property type="entry name" value="MUR LIGASE FAMILY MEMBER"/>
    <property type="match status" value="1"/>
</dbReference>
<dbReference type="GO" id="GO:0071555">
    <property type="term" value="P:cell wall organization"/>
    <property type="evidence" value="ECO:0007669"/>
    <property type="project" value="UniProtKB-KW"/>
</dbReference>
<dbReference type="Gene3D" id="3.90.190.20">
    <property type="entry name" value="Mur ligase, C-terminal domain"/>
    <property type="match status" value="1"/>
</dbReference>
<dbReference type="GO" id="GO:0008360">
    <property type="term" value="P:regulation of cell shape"/>
    <property type="evidence" value="ECO:0007669"/>
    <property type="project" value="UniProtKB-KW"/>
</dbReference>
<dbReference type="SUPFAM" id="SSF53244">
    <property type="entry name" value="MurD-like peptide ligases, peptide-binding domain"/>
    <property type="match status" value="1"/>
</dbReference>
<dbReference type="NCBIfam" id="TIGR01085">
    <property type="entry name" value="murE"/>
    <property type="match status" value="1"/>
</dbReference>
<dbReference type="InterPro" id="IPR036565">
    <property type="entry name" value="Mur-like_cat_sf"/>
</dbReference>
<evidence type="ECO:0000256" key="1">
    <source>
        <dbReference type="ARBA" id="ARBA00005898"/>
    </source>
</evidence>
<keyword evidence="2" id="KW-0131">Cell cycle</keyword>
<comment type="similarity">
    <text evidence="1">Belongs to the MurCDEF family. MurE subfamily.</text>
</comment>
<dbReference type="AlphaFoldDB" id="A0AAJ0UEF3"/>
<dbReference type="Pfam" id="PF08245">
    <property type="entry name" value="Mur_ligase_M"/>
    <property type="match status" value="1"/>
</dbReference>
<comment type="pathway">
    <text evidence="2">Cell wall biogenesis; peptidoglycan biosynthesis.</text>
</comment>
<dbReference type="GO" id="GO:0016881">
    <property type="term" value="F:acid-amino acid ligase activity"/>
    <property type="evidence" value="ECO:0007669"/>
    <property type="project" value="InterPro"/>
</dbReference>
<gene>
    <name evidence="6" type="ORF">CCR82_05115</name>
</gene>
<dbReference type="GO" id="GO:0005737">
    <property type="term" value="C:cytoplasm"/>
    <property type="evidence" value="ECO:0007669"/>
    <property type="project" value="UniProtKB-SubCell"/>
</dbReference>
<sequence>MSPDSQSRLPVCPLREVLNACSFAQKPDLDALDTSGLTNIQWRADRCSRSSLLCFQRFDDGRSDTEIIERYLLHSEFSALVINRPLDATQDQDARWAGASGPDAPRPDRLLQVGSGRTGSRQTGALQTEQLIGRPVFVTAPGAWSETLERLCDHFYPVRPAHWRIAGVTGTNGKTTTVKYLESILLAAGCRVLGIGTLGLTLNGQSLAETGFTSPPYIELRRILNDCRAQADTLVMEVSSHALHQGRVHGLRFAAAAWTNFSQDHLDYHGDEARYFAAKAMILEQLAEGVPLLTTSAEVEHRLRTERGPEVPVMRIAPPSLPAESTIGAPSDGAKSASLTANIDPVSSGDRTNNEPTSAVDFTKATNSTPSQAPELSAEALRASPFLALSYNRANYALACALATRLLGAEPPATWRALQPVPGRFDCYVYQQRTLVIDFAHTPDALENILGAIRAAFPGAGVLTLFGCGGDRDRAKRPLMGATVCRGSDQVILTSDNPRFEEPQAIADDVLAGMHACSTAPTVILDRVKAITALFDRLAERPSHEPWVAVIAGKGHEPYIDQNGFKRPYSDREQVLQNLRRLGWLG</sequence>
<reference evidence="6" key="2">
    <citation type="journal article" date="2020" name="Microorganisms">
        <title>Osmotic Adaptation and Compatible Solute Biosynthesis of Phototrophic Bacteria as Revealed from Genome Analyses.</title>
        <authorList>
            <person name="Imhoff J.F."/>
            <person name="Rahn T."/>
            <person name="Kunzel S."/>
            <person name="Keller A."/>
            <person name="Neulinger S.C."/>
        </authorList>
    </citation>
    <scope>NUCLEOTIDE SEQUENCE</scope>
    <source>
        <strain evidence="6">DSM 4395</strain>
    </source>
</reference>
<evidence type="ECO:0000313" key="6">
    <source>
        <dbReference type="EMBL" id="MBK5929922.1"/>
    </source>
</evidence>
<keyword evidence="2" id="KW-0573">Peptidoglycan synthesis</keyword>
<keyword evidence="2" id="KW-0961">Cell wall biogenesis/degradation</keyword>
<dbReference type="Gene3D" id="3.40.1190.10">
    <property type="entry name" value="Mur-like, catalytic domain"/>
    <property type="match status" value="1"/>
</dbReference>
<comment type="subcellular location">
    <subcellularLocation>
        <location evidence="2">Cytoplasm</location>
    </subcellularLocation>
</comment>
<evidence type="ECO:0000259" key="4">
    <source>
        <dbReference type="Pfam" id="PF02875"/>
    </source>
</evidence>
<proteinExistence type="inferred from homology"/>
<evidence type="ECO:0000313" key="7">
    <source>
        <dbReference type="Proteomes" id="UP001296967"/>
    </source>
</evidence>
<keyword evidence="7" id="KW-1185">Reference proteome</keyword>
<feature type="domain" description="Mur ligase C-terminal" evidence="4">
    <location>
        <begin position="423"/>
        <end position="540"/>
    </location>
</feature>
<reference evidence="6" key="1">
    <citation type="submission" date="2017-05" db="EMBL/GenBank/DDBJ databases">
        <authorList>
            <person name="Imhoff J.F."/>
            <person name="Rahn T."/>
            <person name="Kuenzel S."/>
            <person name="Neulinger S.C."/>
        </authorList>
    </citation>
    <scope>NUCLEOTIDE SEQUENCE</scope>
    <source>
        <strain evidence="6">DSM 4395</strain>
    </source>
</reference>